<dbReference type="SUPFAM" id="SSF51679">
    <property type="entry name" value="Bacterial luciferase-like"/>
    <property type="match status" value="1"/>
</dbReference>
<evidence type="ECO:0000313" key="8">
    <source>
        <dbReference type="EMBL" id="SMC63079.1"/>
    </source>
</evidence>
<dbReference type="EMBL" id="FWXR01000005">
    <property type="protein sequence ID" value="SMC63079.1"/>
    <property type="molecule type" value="Genomic_DNA"/>
</dbReference>
<dbReference type="AlphaFoldDB" id="A0A1W2AQR1"/>
<evidence type="ECO:0000259" key="7">
    <source>
        <dbReference type="Pfam" id="PF00296"/>
    </source>
</evidence>
<dbReference type="PANTHER" id="PTHR30011">
    <property type="entry name" value="ALKANESULFONATE MONOOXYGENASE-RELATED"/>
    <property type="match status" value="1"/>
</dbReference>
<accession>A0A1W2AQR1</accession>
<name>A0A1W2AQR1_9HYPH</name>
<dbReference type="GO" id="GO:0016705">
    <property type="term" value="F:oxidoreductase activity, acting on paired donors, with incorporation or reduction of molecular oxygen"/>
    <property type="evidence" value="ECO:0007669"/>
    <property type="project" value="InterPro"/>
</dbReference>
<dbReference type="Pfam" id="PF00296">
    <property type="entry name" value="Bac_luciferase"/>
    <property type="match status" value="1"/>
</dbReference>
<dbReference type="NCBIfam" id="TIGR03860">
    <property type="entry name" value="FMN_nitrolo"/>
    <property type="match status" value="1"/>
</dbReference>
<dbReference type="Gene3D" id="3.20.20.30">
    <property type="entry name" value="Luciferase-like domain"/>
    <property type="match status" value="1"/>
</dbReference>
<feature type="binding site" evidence="6">
    <location>
        <position position="220"/>
    </location>
    <ligand>
        <name>FMN</name>
        <dbReference type="ChEBI" id="CHEBI:58210"/>
    </ligand>
</feature>
<evidence type="ECO:0000256" key="3">
    <source>
        <dbReference type="ARBA" id="ARBA00023002"/>
    </source>
</evidence>
<dbReference type="PANTHER" id="PTHR30011:SF16">
    <property type="entry name" value="C2H2 FINGER DOMAIN TRANSCRIPTION FACTOR (EUROFUNG)-RELATED"/>
    <property type="match status" value="1"/>
</dbReference>
<feature type="binding site" evidence="6">
    <location>
        <position position="97"/>
    </location>
    <ligand>
        <name>FMN</name>
        <dbReference type="ChEBI" id="CHEBI:58210"/>
    </ligand>
</feature>
<feature type="binding site" evidence="6">
    <location>
        <position position="149"/>
    </location>
    <ligand>
        <name>FMN</name>
        <dbReference type="ChEBI" id="CHEBI:58210"/>
    </ligand>
</feature>
<dbReference type="PIRSF" id="PIRSF000337">
    <property type="entry name" value="NTA_MOA"/>
    <property type="match status" value="1"/>
</dbReference>
<feature type="binding site" evidence="6">
    <location>
        <position position="58"/>
    </location>
    <ligand>
        <name>FMN</name>
        <dbReference type="ChEBI" id="CHEBI:58210"/>
    </ligand>
</feature>
<feature type="domain" description="Luciferase-like" evidence="7">
    <location>
        <begin position="34"/>
        <end position="383"/>
    </location>
</feature>
<evidence type="ECO:0000313" key="9">
    <source>
        <dbReference type="Proteomes" id="UP000192656"/>
    </source>
</evidence>
<dbReference type="GO" id="GO:0004497">
    <property type="term" value="F:monooxygenase activity"/>
    <property type="evidence" value="ECO:0007669"/>
    <property type="project" value="UniProtKB-KW"/>
</dbReference>
<gene>
    <name evidence="8" type="ORF">SAMN06297251_10519</name>
</gene>
<dbReference type="InterPro" id="IPR016215">
    <property type="entry name" value="NTA_MOA"/>
</dbReference>
<evidence type="ECO:0000256" key="1">
    <source>
        <dbReference type="ARBA" id="ARBA00022630"/>
    </source>
</evidence>
<comment type="similarity">
    <text evidence="5">Belongs to the NtaA/SnaA/DszA monooxygenase family.</text>
</comment>
<keyword evidence="1 6" id="KW-0285">Flavoprotein</keyword>
<dbReference type="InterPro" id="IPR051260">
    <property type="entry name" value="Diverse_substr_monoxygenases"/>
</dbReference>
<dbReference type="Proteomes" id="UP000192656">
    <property type="component" value="Unassembled WGS sequence"/>
</dbReference>
<evidence type="ECO:0000256" key="5">
    <source>
        <dbReference type="ARBA" id="ARBA00033748"/>
    </source>
</evidence>
<keyword evidence="4 8" id="KW-0503">Monooxygenase</keyword>
<keyword evidence="2 6" id="KW-0288">FMN</keyword>
<dbReference type="OrthoDB" id="9779442at2"/>
<keyword evidence="3" id="KW-0560">Oxidoreductase</keyword>
<dbReference type="InterPro" id="IPR036661">
    <property type="entry name" value="Luciferase-like_sf"/>
</dbReference>
<reference evidence="8 9" key="1">
    <citation type="submission" date="2017-04" db="EMBL/GenBank/DDBJ databases">
        <authorList>
            <person name="Afonso C.L."/>
            <person name="Miller P.J."/>
            <person name="Scott M.A."/>
            <person name="Spackman E."/>
            <person name="Goraichik I."/>
            <person name="Dimitrov K.M."/>
            <person name="Suarez D.L."/>
            <person name="Swayne D.E."/>
        </authorList>
    </citation>
    <scope>NUCLEOTIDE SEQUENCE [LARGE SCALE GENOMIC DNA]</scope>
    <source>
        <strain evidence="8 9">CGMCC 1.10972</strain>
    </source>
</reference>
<sequence length="436" mass="47808">MPARNPLHIGLSLSPTWLSGEAWRRADSGVENLFETAFYVDIARRAEAAKLDFVFRPDTLYLDRAALEKGPGFASLDPTILLAAIATETTHIGLLTTASTTFYPPFLIARQLLSLDRISQGRAGWNVVTALDGHDNFGLDKMPSTDERYARASEAVEAVKRLWQSFPNEALALDRERGLFADPQRVHPIDFEGDFYQIAGPLNLPARDGARIPIVQAGASDRGRDFAASVADAVFAATPDREAAIELRSDLRRRAEVSGRGADAVRILPGLSLFLADSRQEAEDLFTETHARIDTTRKLASIAEMTGLDLKHWPEDRRIEAGDLPPPPATVRSRTHSDLLRRLIARDEPRLADLLERPEVIGSAHWRIVGTPEDAYREIADWAAADAIDGFVAVPGGSTGSMHQFLSDLVPRLAQAGLCRTDYSGTCFADHLGLRG</sequence>
<proteinExistence type="inferred from homology"/>
<evidence type="ECO:0000256" key="2">
    <source>
        <dbReference type="ARBA" id="ARBA00022643"/>
    </source>
</evidence>
<protein>
    <submittedName>
        <fullName evidence="8">FMN-dependent oxidoreductase, nitrilotriacetate monooxygenase family</fullName>
    </submittedName>
</protein>
<dbReference type="STRING" id="937218.SAMN06297251_10519"/>
<evidence type="ECO:0000256" key="4">
    <source>
        <dbReference type="ARBA" id="ARBA00023033"/>
    </source>
</evidence>
<evidence type="ECO:0000256" key="6">
    <source>
        <dbReference type="PIRSR" id="PIRSR000337-1"/>
    </source>
</evidence>
<dbReference type="InterPro" id="IPR011251">
    <property type="entry name" value="Luciferase-like_dom"/>
</dbReference>
<organism evidence="8 9">
    <name type="scientific">Fulvimarina manganoxydans</name>
    <dbReference type="NCBI Taxonomy" id="937218"/>
    <lineage>
        <taxon>Bacteria</taxon>
        <taxon>Pseudomonadati</taxon>
        <taxon>Pseudomonadota</taxon>
        <taxon>Alphaproteobacteria</taxon>
        <taxon>Hyphomicrobiales</taxon>
        <taxon>Aurantimonadaceae</taxon>
        <taxon>Fulvimarina</taxon>
    </lineage>
</organism>
<keyword evidence="9" id="KW-1185">Reference proteome</keyword>
<dbReference type="RefSeq" id="WP_084409463.1">
    <property type="nucleotide sequence ID" value="NZ_FWXR01000005.1"/>
</dbReference>